<keyword evidence="1" id="KW-0472">Membrane</keyword>
<evidence type="ECO:0000256" key="1">
    <source>
        <dbReference type="SAM" id="Phobius"/>
    </source>
</evidence>
<keyword evidence="1" id="KW-0812">Transmembrane</keyword>
<protein>
    <submittedName>
        <fullName evidence="2">Uncharacterized protein</fullName>
    </submittedName>
</protein>
<evidence type="ECO:0000313" key="2">
    <source>
        <dbReference type="EMBL" id="JAD98124.1"/>
    </source>
</evidence>
<dbReference type="EMBL" id="GBRH01199771">
    <property type="protein sequence ID" value="JAD98124.1"/>
    <property type="molecule type" value="Transcribed_RNA"/>
</dbReference>
<keyword evidence="1" id="KW-1133">Transmembrane helix</keyword>
<accession>A0A0A9EBN4</accession>
<proteinExistence type="predicted"/>
<organism evidence="2">
    <name type="scientific">Arundo donax</name>
    <name type="common">Giant reed</name>
    <name type="synonym">Donax arundinaceus</name>
    <dbReference type="NCBI Taxonomy" id="35708"/>
    <lineage>
        <taxon>Eukaryota</taxon>
        <taxon>Viridiplantae</taxon>
        <taxon>Streptophyta</taxon>
        <taxon>Embryophyta</taxon>
        <taxon>Tracheophyta</taxon>
        <taxon>Spermatophyta</taxon>
        <taxon>Magnoliopsida</taxon>
        <taxon>Liliopsida</taxon>
        <taxon>Poales</taxon>
        <taxon>Poaceae</taxon>
        <taxon>PACMAD clade</taxon>
        <taxon>Arundinoideae</taxon>
        <taxon>Arundineae</taxon>
        <taxon>Arundo</taxon>
    </lineage>
</organism>
<reference evidence="2" key="1">
    <citation type="submission" date="2014-09" db="EMBL/GenBank/DDBJ databases">
        <authorList>
            <person name="Magalhaes I.L.F."/>
            <person name="Oliveira U."/>
            <person name="Santos F.R."/>
            <person name="Vidigal T.H.D.A."/>
            <person name="Brescovit A.D."/>
            <person name="Santos A.J."/>
        </authorList>
    </citation>
    <scope>NUCLEOTIDE SEQUENCE</scope>
    <source>
        <tissue evidence="2">Shoot tissue taken approximately 20 cm above the soil surface</tissue>
    </source>
</reference>
<feature type="transmembrane region" description="Helical" evidence="1">
    <location>
        <begin position="5"/>
        <end position="21"/>
    </location>
</feature>
<name>A0A0A9EBN4_ARUDO</name>
<dbReference type="AlphaFoldDB" id="A0A0A9EBN4"/>
<sequence>MISRLYPYLVSFFLYSLYLAVSA</sequence>
<reference evidence="2" key="2">
    <citation type="journal article" date="2015" name="Data Brief">
        <title>Shoot transcriptome of the giant reed, Arundo donax.</title>
        <authorList>
            <person name="Barrero R.A."/>
            <person name="Guerrero F.D."/>
            <person name="Moolhuijzen P."/>
            <person name="Goolsby J.A."/>
            <person name="Tidwell J."/>
            <person name="Bellgard S.E."/>
            <person name="Bellgard M.I."/>
        </authorList>
    </citation>
    <scope>NUCLEOTIDE SEQUENCE</scope>
    <source>
        <tissue evidence="2">Shoot tissue taken approximately 20 cm above the soil surface</tissue>
    </source>
</reference>